<dbReference type="PANTHER" id="PTHR14969">
    <property type="entry name" value="SPHINGOSINE-1-PHOSPHATE PHOSPHOHYDROLASE"/>
    <property type="match status" value="1"/>
</dbReference>
<reference evidence="4" key="2">
    <citation type="submission" date="2020-09" db="EMBL/GenBank/DDBJ databases">
        <authorList>
            <person name="Sun Q."/>
            <person name="Zhou Y."/>
        </authorList>
    </citation>
    <scope>NUCLEOTIDE SEQUENCE</scope>
    <source>
        <strain evidence="4">CGMCC 1.14988</strain>
    </source>
</reference>
<feature type="transmembrane region" description="Helical" evidence="2">
    <location>
        <begin position="178"/>
        <end position="200"/>
    </location>
</feature>
<evidence type="ECO:0000313" key="4">
    <source>
        <dbReference type="EMBL" id="GGI09654.1"/>
    </source>
</evidence>
<feature type="transmembrane region" description="Helical" evidence="2">
    <location>
        <begin position="21"/>
        <end position="44"/>
    </location>
</feature>
<keyword evidence="2" id="KW-0472">Membrane</keyword>
<proteinExistence type="predicted"/>
<comment type="caution">
    <text evidence="4">The sequence shown here is derived from an EMBL/GenBank/DDBJ whole genome shotgun (WGS) entry which is preliminary data.</text>
</comment>
<dbReference type="InterPro" id="IPR036938">
    <property type="entry name" value="PAP2/HPO_sf"/>
</dbReference>
<protein>
    <recommendedName>
        <fullName evidence="3">Phosphatidic acid phosphatase type 2/haloperoxidase domain-containing protein</fullName>
    </recommendedName>
</protein>
<organism evidence="4 5">
    <name type="scientific">Egicoccus halophilus</name>
    <dbReference type="NCBI Taxonomy" id="1670830"/>
    <lineage>
        <taxon>Bacteria</taxon>
        <taxon>Bacillati</taxon>
        <taxon>Actinomycetota</taxon>
        <taxon>Nitriliruptoria</taxon>
        <taxon>Egicoccales</taxon>
        <taxon>Egicoccaceae</taxon>
        <taxon>Egicoccus</taxon>
    </lineage>
</organism>
<dbReference type="Proteomes" id="UP000650511">
    <property type="component" value="Unassembled WGS sequence"/>
</dbReference>
<dbReference type="AlphaFoldDB" id="A0A8J3ADI5"/>
<reference evidence="4" key="1">
    <citation type="journal article" date="2014" name="Int. J. Syst. Evol. Microbiol.">
        <title>Complete genome sequence of Corynebacterium casei LMG S-19264T (=DSM 44701T), isolated from a smear-ripened cheese.</title>
        <authorList>
            <consortium name="US DOE Joint Genome Institute (JGI-PGF)"/>
            <person name="Walter F."/>
            <person name="Albersmeier A."/>
            <person name="Kalinowski J."/>
            <person name="Ruckert C."/>
        </authorList>
    </citation>
    <scope>NUCLEOTIDE SEQUENCE</scope>
    <source>
        <strain evidence="4">CGMCC 1.14988</strain>
    </source>
</reference>
<dbReference type="PANTHER" id="PTHR14969:SF13">
    <property type="entry name" value="AT30094P"/>
    <property type="match status" value="1"/>
</dbReference>
<keyword evidence="2" id="KW-0812">Transmembrane</keyword>
<dbReference type="CDD" id="cd03392">
    <property type="entry name" value="PAP2_like_2"/>
    <property type="match status" value="1"/>
</dbReference>
<keyword evidence="5" id="KW-1185">Reference proteome</keyword>
<evidence type="ECO:0000313" key="5">
    <source>
        <dbReference type="Proteomes" id="UP000650511"/>
    </source>
</evidence>
<evidence type="ECO:0000256" key="1">
    <source>
        <dbReference type="SAM" id="MobiDB-lite"/>
    </source>
</evidence>
<dbReference type="Pfam" id="PF01569">
    <property type="entry name" value="PAP2"/>
    <property type="match status" value="1"/>
</dbReference>
<feature type="transmembrane region" description="Helical" evidence="2">
    <location>
        <begin position="104"/>
        <end position="125"/>
    </location>
</feature>
<gene>
    <name evidence="4" type="ORF">GCM10011354_35150</name>
</gene>
<evidence type="ECO:0000259" key="3">
    <source>
        <dbReference type="SMART" id="SM00014"/>
    </source>
</evidence>
<feature type="transmembrane region" description="Helical" evidence="2">
    <location>
        <begin position="206"/>
        <end position="224"/>
    </location>
</feature>
<feature type="compositionally biased region" description="Low complexity" evidence="1">
    <location>
        <begin position="238"/>
        <end position="253"/>
    </location>
</feature>
<sequence>MPGSSAHARPLVLERPVWSLAALWRFAAAGLVLAAALTGVGLGLQSDGLPAGDAATFDAAASARRAWTVSVARLLSFLADLEVVALLTAVLGTGVYLRVRRWDLVWLVVAAVGGALLVTGAIKLLTDRARPEGALTTTISSSFPSGHAVRGMVVYGLVAWLVLRWARPRRLGPLDLRHVTIAVALLLAALTGLSRVWLAVHWASDVLFGYALGATWLLTTLVVTRPRRLPAADVATSTDGWAGTPPTDGPPTDEQVDADRHGRGDLGSGT</sequence>
<keyword evidence="2" id="KW-1133">Transmembrane helix</keyword>
<dbReference type="RefSeq" id="WP_130649225.1">
    <property type="nucleotide sequence ID" value="NZ_BMHA01000017.1"/>
</dbReference>
<feature type="domain" description="Phosphatidic acid phosphatase type 2/haloperoxidase" evidence="3">
    <location>
        <begin position="104"/>
        <end position="221"/>
    </location>
</feature>
<dbReference type="SMART" id="SM00014">
    <property type="entry name" value="acidPPc"/>
    <property type="match status" value="1"/>
</dbReference>
<dbReference type="EMBL" id="BMHA01000017">
    <property type="protein sequence ID" value="GGI09654.1"/>
    <property type="molecule type" value="Genomic_DNA"/>
</dbReference>
<evidence type="ECO:0000256" key="2">
    <source>
        <dbReference type="SAM" id="Phobius"/>
    </source>
</evidence>
<accession>A0A8J3ADI5</accession>
<feature type="transmembrane region" description="Helical" evidence="2">
    <location>
        <begin position="145"/>
        <end position="166"/>
    </location>
</feature>
<name>A0A8J3ADI5_9ACTN</name>
<dbReference type="OrthoDB" id="5289372at2"/>
<dbReference type="InterPro" id="IPR000326">
    <property type="entry name" value="PAP2/HPO"/>
</dbReference>
<feature type="transmembrane region" description="Helical" evidence="2">
    <location>
        <begin position="74"/>
        <end position="97"/>
    </location>
</feature>
<feature type="region of interest" description="Disordered" evidence="1">
    <location>
        <begin position="234"/>
        <end position="270"/>
    </location>
</feature>
<dbReference type="SUPFAM" id="SSF48317">
    <property type="entry name" value="Acid phosphatase/Vanadium-dependent haloperoxidase"/>
    <property type="match status" value="1"/>
</dbReference>
<dbReference type="Gene3D" id="1.20.144.10">
    <property type="entry name" value="Phosphatidic acid phosphatase type 2/haloperoxidase"/>
    <property type="match status" value="1"/>
</dbReference>